<dbReference type="InterPro" id="IPR044730">
    <property type="entry name" value="RNase_H-like_dom_plant"/>
</dbReference>
<evidence type="ECO:0000259" key="1">
    <source>
        <dbReference type="Pfam" id="PF13456"/>
    </source>
</evidence>
<organism evidence="3 4">
    <name type="scientific">Prunus dulcis</name>
    <name type="common">Almond</name>
    <name type="synonym">Amygdalus dulcis</name>
    <dbReference type="NCBI Taxonomy" id="3755"/>
    <lineage>
        <taxon>Eukaryota</taxon>
        <taxon>Viridiplantae</taxon>
        <taxon>Streptophyta</taxon>
        <taxon>Embryophyta</taxon>
        <taxon>Tracheophyta</taxon>
        <taxon>Spermatophyta</taxon>
        <taxon>Magnoliopsida</taxon>
        <taxon>eudicotyledons</taxon>
        <taxon>Gunneridae</taxon>
        <taxon>Pentapetalae</taxon>
        <taxon>rosids</taxon>
        <taxon>fabids</taxon>
        <taxon>Rosales</taxon>
        <taxon>Rosaceae</taxon>
        <taxon>Amygdaloideae</taxon>
        <taxon>Amygdaleae</taxon>
        <taxon>Prunus</taxon>
    </lineage>
</organism>
<evidence type="ECO:0000313" key="4">
    <source>
        <dbReference type="Proteomes" id="UP001054821"/>
    </source>
</evidence>
<dbReference type="Proteomes" id="UP001054821">
    <property type="component" value="Chromosome 1"/>
</dbReference>
<feature type="domain" description="Reverse transcriptase zinc-binding" evidence="2">
    <location>
        <begin position="131"/>
        <end position="227"/>
    </location>
</feature>
<dbReference type="GO" id="GO:0003676">
    <property type="term" value="F:nucleic acid binding"/>
    <property type="evidence" value="ECO:0007669"/>
    <property type="project" value="InterPro"/>
</dbReference>
<dbReference type="CDD" id="cd06222">
    <property type="entry name" value="RNase_H_like"/>
    <property type="match status" value="1"/>
</dbReference>
<proteinExistence type="predicted"/>
<dbReference type="AlphaFoldDB" id="A0AAD4ZMA9"/>
<dbReference type="InterPro" id="IPR002156">
    <property type="entry name" value="RNaseH_domain"/>
</dbReference>
<dbReference type="EMBL" id="JAJFAZ020000001">
    <property type="protein sequence ID" value="KAI5350665.1"/>
    <property type="molecule type" value="Genomic_DNA"/>
</dbReference>
<comment type="caution">
    <text evidence="3">The sequence shown here is derived from an EMBL/GenBank/DDBJ whole genome shotgun (WGS) entry which is preliminary data.</text>
</comment>
<reference evidence="3 4" key="1">
    <citation type="journal article" date="2022" name="G3 (Bethesda)">
        <title>Whole-genome sequence and methylome profiling of the almond [Prunus dulcis (Mill.) D.A. Webb] cultivar 'Nonpareil'.</title>
        <authorList>
            <person name="D'Amico-Willman K.M."/>
            <person name="Ouma W.Z."/>
            <person name="Meulia T."/>
            <person name="Sideli G.M."/>
            <person name="Gradziel T.M."/>
            <person name="Fresnedo-Ramirez J."/>
        </authorList>
    </citation>
    <scope>NUCLEOTIDE SEQUENCE [LARGE SCALE GENOMIC DNA]</scope>
    <source>
        <strain evidence="3">Clone GOH B32 T37-40</strain>
    </source>
</reference>
<gene>
    <name evidence="3" type="ORF">L3X38_003556</name>
</gene>
<accession>A0AAD4ZMA9</accession>
<dbReference type="PANTHER" id="PTHR47723">
    <property type="entry name" value="OS05G0353850 PROTEIN"/>
    <property type="match status" value="1"/>
</dbReference>
<sequence length="384" mass="42862">MGFGNLHAFNLALLAKQGWRLLWNPNSLITRVLKAKYFPTRSFLETAVSPHASVVWKSLCEARTVIIQVSKWQCYHKSINLIHSDSREWNVTLLQNVFFPEEVMLICSIPLSLRLTPDMLVCHYDKKKSMFTVKSAYHVARSLHSSTGRASSSNSDAVARNWSLLWKAIVPARVKTFWWRVISGILTTKANLARKKVSLDEECMFGGGPVESSIHILRDCPFAICAWRSSTLSSSRWNNDAHSPKDWVFRCAEQLSCHDFANFLMPGTTKGGIGVVVRDSTGKVLAGCATKLTNVFSAPQVEALAARTALLSHSIDRSVRGPVVEDTKSLLTQITGEGFTHIRRNANGVAHHLAPFSLHIGGSLYWFEEPPDFISDVLYEDCNS</sequence>
<dbReference type="InterPro" id="IPR053151">
    <property type="entry name" value="RNase_H-like"/>
</dbReference>
<evidence type="ECO:0008006" key="5">
    <source>
        <dbReference type="Google" id="ProtNLM"/>
    </source>
</evidence>
<dbReference type="PANTHER" id="PTHR47723:SF19">
    <property type="entry name" value="POLYNUCLEOTIDYL TRANSFERASE, RIBONUCLEASE H-LIKE SUPERFAMILY PROTEIN"/>
    <property type="match status" value="1"/>
</dbReference>
<evidence type="ECO:0000313" key="3">
    <source>
        <dbReference type="EMBL" id="KAI5350665.1"/>
    </source>
</evidence>
<name>A0AAD4ZMA9_PRUDU</name>
<dbReference type="InterPro" id="IPR026960">
    <property type="entry name" value="RVT-Znf"/>
</dbReference>
<dbReference type="Pfam" id="PF13966">
    <property type="entry name" value="zf-RVT"/>
    <property type="match status" value="1"/>
</dbReference>
<dbReference type="Pfam" id="PF13456">
    <property type="entry name" value="RVT_3"/>
    <property type="match status" value="1"/>
</dbReference>
<protein>
    <recommendedName>
        <fullName evidence="5">Reverse transcriptase zinc-binding domain-containing protein</fullName>
    </recommendedName>
</protein>
<keyword evidence="4" id="KW-1185">Reference proteome</keyword>
<dbReference type="GO" id="GO:0004523">
    <property type="term" value="F:RNA-DNA hybrid ribonuclease activity"/>
    <property type="evidence" value="ECO:0007669"/>
    <property type="project" value="InterPro"/>
</dbReference>
<feature type="domain" description="RNase H type-1" evidence="1">
    <location>
        <begin position="268"/>
        <end position="336"/>
    </location>
</feature>
<evidence type="ECO:0000259" key="2">
    <source>
        <dbReference type="Pfam" id="PF13966"/>
    </source>
</evidence>